<comment type="similarity">
    <text evidence="2 9">Belongs to the universal ribosomal protein uL18 family.</text>
</comment>
<evidence type="ECO:0000256" key="2">
    <source>
        <dbReference type="ARBA" id="ARBA00007116"/>
    </source>
</evidence>
<comment type="subcellular location">
    <subcellularLocation>
        <location evidence="9">Plastid</location>
        <location evidence="9">Chloroplast</location>
    </subcellularLocation>
</comment>
<evidence type="ECO:0000256" key="8">
    <source>
        <dbReference type="ARBA" id="ARBA00035303"/>
    </source>
</evidence>
<organism evidence="10">
    <name type="scientific">Sheathia arcuata</name>
    <dbReference type="NCBI Taxonomy" id="340433"/>
    <lineage>
        <taxon>Eukaryota</taxon>
        <taxon>Rhodophyta</taxon>
        <taxon>Florideophyceae</taxon>
        <taxon>Nemaliophycidae</taxon>
        <taxon>Batrachospermales</taxon>
        <taxon>Batrachospermaceae</taxon>
        <taxon>Sheathia</taxon>
    </lineage>
</organism>
<evidence type="ECO:0000256" key="6">
    <source>
        <dbReference type="ARBA" id="ARBA00022980"/>
    </source>
</evidence>
<comment type="function">
    <text evidence="1 9">Binds 5S rRNA, forms part of the central protuberance of the 50S subunit.</text>
</comment>
<dbReference type="InterPro" id="IPR057268">
    <property type="entry name" value="Ribosomal_L18"/>
</dbReference>
<dbReference type="GO" id="GO:0008097">
    <property type="term" value="F:5S rRNA binding"/>
    <property type="evidence" value="ECO:0007669"/>
    <property type="project" value="TreeGrafter"/>
</dbReference>
<name>A0A3G1I922_9FLOR</name>
<dbReference type="PANTHER" id="PTHR12899">
    <property type="entry name" value="39S RIBOSOMAL PROTEIN L18, MITOCHONDRIAL"/>
    <property type="match status" value="1"/>
</dbReference>
<dbReference type="NCBIfam" id="TIGR00060">
    <property type="entry name" value="L18_bact"/>
    <property type="match status" value="1"/>
</dbReference>
<dbReference type="RefSeq" id="YP_009390075.1">
    <property type="nucleotide sequence ID" value="NC_035231.1"/>
</dbReference>
<keyword evidence="10" id="KW-0150">Chloroplast</keyword>
<evidence type="ECO:0000256" key="9">
    <source>
        <dbReference type="HAMAP-Rule" id="MF_01337"/>
    </source>
</evidence>
<dbReference type="GO" id="GO:0006412">
    <property type="term" value="P:translation"/>
    <property type="evidence" value="ECO:0007669"/>
    <property type="project" value="UniProtKB-UniRule"/>
</dbReference>
<dbReference type="GO" id="GO:0005840">
    <property type="term" value="C:ribosome"/>
    <property type="evidence" value="ECO:0007669"/>
    <property type="project" value="UniProtKB-KW"/>
</dbReference>
<keyword evidence="6 9" id="KW-0689">Ribosomal protein</keyword>
<dbReference type="Pfam" id="PF00861">
    <property type="entry name" value="Ribosomal_L18p"/>
    <property type="match status" value="1"/>
</dbReference>
<dbReference type="PANTHER" id="PTHR12899:SF3">
    <property type="entry name" value="LARGE RIBOSOMAL SUBUNIT PROTEIN UL18M"/>
    <property type="match status" value="1"/>
</dbReference>
<dbReference type="HAMAP" id="MF_01337_B">
    <property type="entry name" value="Ribosomal_uL18_B"/>
    <property type="match status" value="1"/>
</dbReference>
<keyword evidence="10" id="KW-0934">Plastid</keyword>
<protein>
    <recommendedName>
        <fullName evidence="8 9">Large ribosomal subunit protein uL18c</fullName>
    </recommendedName>
</protein>
<evidence type="ECO:0000256" key="5">
    <source>
        <dbReference type="ARBA" id="ARBA00022884"/>
    </source>
</evidence>
<keyword evidence="4 9" id="KW-0699">rRNA-binding</keyword>
<dbReference type="AlphaFoldDB" id="A0A3G1I922"/>
<gene>
    <name evidence="9 10" type="primary">rpl18</name>
</gene>
<keyword evidence="7 9" id="KW-0687">Ribonucleoprotein</keyword>
<evidence type="ECO:0000256" key="3">
    <source>
        <dbReference type="ARBA" id="ARBA00011505"/>
    </source>
</evidence>
<dbReference type="EMBL" id="KY033529">
    <property type="protein sequence ID" value="ART65440.1"/>
    <property type="molecule type" value="Genomic_DNA"/>
</dbReference>
<dbReference type="CDD" id="cd00432">
    <property type="entry name" value="Ribosomal_L18_L5e"/>
    <property type="match status" value="1"/>
</dbReference>
<dbReference type="GO" id="GO:0009507">
    <property type="term" value="C:chloroplast"/>
    <property type="evidence" value="ECO:0007669"/>
    <property type="project" value="UniProtKB-SubCell"/>
</dbReference>
<dbReference type="FunFam" id="3.30.420.100:FF:000001">
    <property type="entry name" value="50S ribosomal protein L18"/>
    <property type="match status" value="1"/>
</dbReference>
<accession>A0A3G1I922</accession>
<evidence type="ECO:0000313" key="10">
    <source>
        <dbReference type="EMBL" id="ART65440.1"/>
    </source>
</evidence>
<evidence type="ECO:0000256" key="4">
    <source>
        <dbReference type="ARBA" id="ARBA00022730"/>
    </source>
</evidence>
<dbReference type="InterPro" id="IPR004389">
    <property type="entry name" value="Ribosomal_uL18_bac-type"/>
</dbReference>
<sequence length="105" mass="11978">MKKKIRGTVERPRLYVFKSNKHVYAQVIDDDQAQILVTISSTSPEIRSNKKYPSNCEISRKIGKSIAEKCLEKGITKIIFDRGNKLYHGKIKALAESVRETGVHF</sequence>
<evidence type="ECO:0000256" key="1">
    <source>
        <dbReference type="ARBA" id="ARBA00003898"/>
    </source>
</evidence>
<keyword evidence="5 9" id="KW-0694">RNA-binding</keyword>
<dbReference type="SUPFAM" id="SSF53137">
    <property type="entry name" value="Translational machinery components"/>
    <property type="match status" value="1"/>
</dbReference>
<dbReference type="GO" id="GO:0003735">
    <property type="term" value="F:structural constituent of ribosome"/>
    <property type="evidence" value="ECO:0007669"/>
    <property type="project" value="InterPro"/>
</dbReference>
<reference evidence="10" key="1">
    <citation type="journal article" date="2017" name="Sci. Rep.">
        <title>Origin and evolutionary history of freshwater Rhodophyta: further insights based on phylogenomic evidence.</title>
        <authorList>
            <person name="Nan F."/>
            <person name="Feng J."/>
            <person name="Lv J."/>
            <person name="Liu Q."/>
            <person name="Fang K."/>
            <person name="Gong C."/>
            <person name="Xie S."/>
        </authorList>
    </citation>
    <scope>NUCLEOTIDE SEQUENCE</scope>
</reference>
<comment type="subunit">
    <text evidence="3 9">Part of the 50S ribosomal subunit; contacts the 5S rRNA.</text>
</comment>
<geneLocation type="chloroplast" evidence="10"/>
<proteinExistence type="inferred from homology"/>
<dbReference type="GO" id="GO:1990904">
    <property type="term" value="C:ribonucleoprotein complex"/>
    <property type="evidence" value="ECO:0007669"/>
    <property type="project" value="UniProtKB-KW"/>
</dbReference>
<dbReference type="Gene3D" id="3.30.420.100">
    <property type="match status" value="1"/>
</dbReference>
<evidence type="ECO:0000256" key="7">
    <source>
        <dbReference type="ARBA" id="ARBA00023274"/>
    </source>
</evidence>
<dbReference type="InterPro" id="IPR005484">
    <property type="entry name" value="Ribosomal_uL18_bac/plant/anim"/>
</dbReference>
<dbReference type="GeneID" id="33350751"/>